<dbReference type="InterPro" id="IPR006675">
    <property type="entry name" value="HDIG_dom"/>
</dbReference>
<dbReference type="InterPro" id="IPR001789">
    <property type="entry name" value="Sig_transdc_resp-reg_receiver"/>
</dbReference>
<dbReference type="InterPro" id="IPR003018">
    <property type="entry name" value="GAF"/>
</dbReference>
<dbReference type="PROSITE" id="PS50110">
    <property type="entry name" value="RESPONSE_REGULATORY"/>
    <property type="match status" value="1"/>
</dbReference>
<evidence type="ECO:0000259" key="6">
    <source>
        <dbReference type="PROSITE" id="PS51831"/>
    </source>
</evidence>
<keyword evidence="1" id="KW-0808">Transferase</keyword>
<evidence type="ECO:0000256" key="4">
    <source>
        <dbReference type="SAM" id="Coils"/>
    </source>
</evidence>
<dbReference type="SUPFAM" id="SSF109604">
    <property type="entry name" value="HD-domain/PDEase-like"/>
    <property type="match status" value="1"/>
</dbReference>
<dbReference type="InterPro" id="IPR003607">
    <property type="entry name" value="HD/PDEase_dom"/>
</dbReference>
<dbReference type="Pfam" id="PF00072">
    <property type="entry name" value="Response_reg"/>
    <property type="match status" value="1"/>
</dbReference>
<dbReference type="PANTHER" id="PTHR45228">
    <property type="entry name" value="CYCLIC DI-GMP PHOSPHODIESTERASE TM_0186-RELATED"/>
    <property type="match status" value="1"/>
</dbReference>
<feature type="modified residue" description="4-aspartylphosphate" evidence="3">
    <location>
        <position position="59"/>
    </location>
</feature>
<evidence type="ECO:0000256" key="3">
    <source>
        <dbReference type="PROSITE-ProRule" id="PRU00169"/>
    </source>
</evidence>
<comment type="caution">
    <text evidence="8">The sequence shown here is derived from an EMBL/GenBank/DDBJ whole genome shotgun (WGS) entry which is preliminary data.</text>
</comment>
<dbReference type="InterPro" id="IPR029016">
    <property type="entry name" value="GAF-like_dom_sf"/>
</dbReference>
<dbReference type="SUPFAM" id="SSF55781">
    <property type="entry name" value="GAF domain-like"/>
    <property type="match status" value="1"/>
</dbReference>
<evidence type="ECO:0000313" key="9">
    <source>
        <dbReference type="Proteomes" id="UP000014216"/>
    </source>
</evidence>
<dbReference type="AlphaFoldDB" id="S0G1A4"/>
<dbReference type="CDD" id="cd00077">
    <property type="entry name" value="HDc"/>
    <property type="match status" value="1"/>
</dbReference>
<dbReference type="InterPro" id="IPR037522">
    <property type="entry name" value="HD_GYP_dom"/>
</dbReference>
<dbReference type="SMART" id="SM00448">
    <property type="entry name" value="REC"/>
    <property type="match status" value="1"/>
</dbReference>
<dbReference type="InterPro" id="IPR052020">
    <property type="entry name" value="Cyclic_di-GMP/3'3'-cGAMP_PDE"/>
</dbReference>
<dbReference type="CDD" id="cd17536">
    <property type="entry name" value="REC_YesN-like"/>
    <property type="match status" value="1"/>
</dbReference>
<evidence type="ECO:0000259" key="5">
    <source>
        <dbReference type="PROSITE" id="PS50110"/>
    </source>
</evidence>
<reference evidence="8 9" key="1">
    <citation type="journal article" date="2013" name="Genome Announc.">
        <title>Draft Genome Sequence of Desulfotignum phosphitoxidans DSM 13687 Strain FiPS-3.</title>
        <authorList>
            <person name="Poehlein A."/>
            <person name="Daniel R."/>
            <person name="Simeonova D.D."/>
        </authorList>
    </citation>
    <scope>NUCLEOTIDE SEQUENCE [LARGE SCALE GENOMIC DNA]</scope>
    <source>
        <strain evidence="8 9">DSM 13687</strain>
    </source>
</reference>
<dbReference type="Pfam" id="PF13487">
    <property type="entry name" value="HD_5"/>
    <property type="match status" value="1"/>
</dbReference>
<dbReference type="Gene3D" id="1.10.3210.10">
    <property type="entry name" value="Hypothetical protein af1432"/>
    <property type="match status" value="1"/>
</dbReference>
<protein>
    <submittedName>
        <fullName evidence="8">Metal-dependent phosphohydrolase, HD domain-containing protein</fullName>
    </submittedName>
</protein>
<keyword evidence="2" id="KW-0418">Kinase</keyword>
<dbReference type="SMART" id="SM00471">
    <property type="entry name" value="HDc"/>
    <property type="match status" value="1"/>
</dbReference>
<dbReference type="Proteomes" id="UP000014216">
    <property type="component" value="Unassembled WGS sequence"/>
</dbReference>
<keyword evidence="4" id="KW-0175">Coiled coil</keyword>
<dbReference type="GO" id="GO:0016301">
    <property type="term" value="F:kinase activity"/>
    <property type="evidence" value="ECO:0007669"/>
    <property type="project" value="UniProtKB-KW"/>
</dbReference>
<dbReference type="PROSITE" id="PS51832">
    <property type="entry name" value="HD_GYP"/>
    <property type="match status" value="1"/>
</dbReference>
<evidence type="ECO:0000259" key="7">
    <source>
        <dbReference type="PROSITE" id="PS51832"/>
    </source>
</evidence>
<dbReference type="GO" id="GO:0016787">
    <property type="term" value="F:hydrolase activity"/>
    <property type="evidence" value="ECO:0007669"/>
    <property type="project" value="UniProtKB-KW"/>
</dbReference>
<dbReference type="InterPro" id="IPR011006">
    <property type="entry name" value="CheY-like_superfamily"/>
</dbReference>
<feature type="coiled-coil region" evidence="4">
    <location>
        <begin position="136"/>
        <end position="166"/>
    </location>
</feature>
<evidence type="ECO:0000256" key="2">
    <source>
        <dbReference type="ARBA" id="ARBA00022777"/>
    </source>
</evidence>
<name>S0G1A4_9BACT</name>
<evidence type="ECO:0000256" key="1">
    <source>
        <dbReference type="ARBA" id="ARBA00022679"/>
    </source>
</evidence>
<feature type="domain" description="HD-GYP" evidence="7">
    <location>
        <begin position="322"/>
        <end position="512"/>
    </location>
</feature>
<dbReference type="PROSITE" id="PS51831">
    <property type="entry name" value="HD"/>
    <property type="match status" value="1"/>
</dbReference>
<organism evidence="8 9">
    <name type="scientific">Desulfotignum phosphitoxidans DSM 13687</name>
    <dbReference type="NCBI Taxonomy" id="1286635"/>
    <lineage>
        <taxon>Bacteria</taxon>
        <taxon>Pseudomonadati</taxon>
        <taxon>Thermodesulfobacteriota</taxon>
        <taxon>Desulfobacteria</taxon>
        <taxon>Desulfobacterales</taxon>
        <taxon>Desulfobacteraceae</taxon>
        <taxon>Desulfotignum</taxon>
    </lineage>
</organism>
<dbReference type="SMART" id="SM00065">
    <property type="entry name" value="GAF"/>
    <property type="match status" value="1"/>
</dbReference>
<feature type="domain" description="HD" evidence="6">
    <location>
        <begin position="344"/>
        <end position="466"/>
    </location>
</feature>
<proteinExistence type="predicted"/>
<dbReference type="Gene3D" id="3.40.50.2300">
    <property type="match status" value="1"/>
</dbReference>
<dbReference type="EMBL" id="APJX01000001">
    <property type="protein sequence ID" value="EMS81128.1"/>
    <property type="molecule type" value="Genomic_DNA"/>
</dbReference>
<evidence type="ECO:0000313" key="8">
    <source>
        <dbReference type="EMBL" id="EMS81128.1"/>
    </source>
</evidence>
<dbReference type="Gene3D" id="3.30.450.40">
    <property type="match status" value="1"/>
</dbReference>
<keyword evidence="8" id="KW-0378">Hydrolase</keyword>
<gene>
    <name evidence="8" type="ORF">Dpo_1c02670</name>
</gene>
<sequence length="512" mass="58163">MTMTDNPIKLLVVDDEEAIREVTEEYFMRKGYEVYTAENGADALDVINEVPQIACIFTDINMPVMDGLELAERIRQIENTLPVVVMTGYPSLENTIQTLKNGVVDYLIKPVNLEQMELTLRRILRERELFVENLILKEEVARQTRLKELNVQLEERVEEVNTLNRVMEDFSSADSSHGIFNKVVELGVEELHADKVFFHIFSEKSLTLIQVASACPENGVLHVPEHFASDIPDPIQMYIKESVAKGSLPWLIPDTAENSRMDAAVQSVMVVPLKIRENVFGVASAFIFDKDRIFNEKDIYYLSFITQKAAGAIENVALYENIYDNLFATLFAFVTALEVRDFYTRRHSTRVAKYARMIAMEMGCGEEELDVINVAGMLHDIGKIGIRDDILLKPGRLTDEEFEKIKAHPAIGADIISNLGLWDREVDIIRHHHERFDGKGYPDGLAGEAIPKLARIMSVADCFDAMASDRPYRKEMEMSRVLKTIRENSGTQFDPQVVDAFFNIVDQIQETG</sequence>
<keyword evidence="3" id="KW-0597">Phosphoprotein</keyword>
<dbReference type="InterPro" id="IPR006674">
    <property type="entry name" value="HD_domain"/>
</dbReference>
<dbReference type="SUPFAM" id="SSF52172">
    <property type="entry name" value="CheY-like"/>
    <property type="match status" value="1"/>
</dbReference>
<dbReference type="PANTHER" id="PTHR45228:SF4">
    <property type="entry name" value="LIPOPROTEIN"/>
    <property type="match status" value="1"/>
</dbReference>
<keyword evidence="9" id="KW-1185">Reference proteome</keyword>
<dbReference type="GO" id="GO:0000160">
    <property type="term" value="P:phosphorelay signal transduction system"/>
    <property type="evidence" value="ECO:0007669"/>
    <property type="project" value="InterPro"/>
</dbReference>
<accession>S0G1A4</accession>
<feature type="domain" description="Response regulatory" evidence="5">
    <location>
        <begin position="9"/>
        <end position="124"/>
    </location>
</feature>
<dbReference type="NCBIfam" id="TIGR00277">
    <property type="entry name" value="HDIG"/>
    <property type="match status" value="1"/>
</dbReference>